<dbReference type="InterPro" id="IPR012677">
    <property type="entry name" value="Nucleotide-bd_a/b_plait_sf"/>
</dbReference>
<dbReference type="SUPFAM" id="SSF54928">
    <property type="entry name" value="RNA-binding domain, RBD"/>
    <property type="match status" value="2"/>
</dbReference>
<dbReference type="SMART" id="SM00360">
    <property type="entry name" value="RRM"/>
    <property type="match status" value="2"/>
</dbReference>
<dbReference type="PANTHER" id="PTHR10352">
    <property type="entry name" value="EUKARYOTIC TRANSLATION INITIATION FACTOR 3 SUBUNIT G"/>
    <property type="match status" value="1"/>
</dbReference>
<gene>
    <name evidence="6" type="ORF">LLUT_LOCUS18459</name>
</gene>
<name>A0AAV1X827_LUPLU</name>
<dbReference type="Pfam" id="PF00076">
    <property type="entry name" value="RRM_1"/>
    <property type="match status" value="2"/>
</dbReference>
<dbReference type="Proteomes" id="UP001497480">
    <property type="component" value="Unassembled WGS sequence"/>
</dbReference>
<feature type="region of interest" description="Disordered" evidence="3">
    <location>
        <begin position="470"/>
        <end position="505"/>
    </location>
</feature>
<dbReference type="GO" id="GO:0008270">
    <property type="term" value="F:zinc ion binding"/>
    <property type="evidence" value="ECO:0007669"/>
    <property type="project" value="InterPro"/>
</dbReference>
<evidence type="ECO:0000313" key="6">
    <source>
        <dbReference type="EMBL" id="CAL0317399.1"/>
    </source>
</evidence>
<dbReference type="EMBL" id="CAXHTB010000012">
    <property type="protein sequence ID" value="CAL0317399.1"/>
    <property type="molecule type" value="Genomic_DNA"/>
</dbReference>
<feature type="compositionally biased region" description="Acidic residues" evidence="3">
    <location>
        <begin position="30"/>
        <end position="59"/>
    </location>
</feature>
<keyword evidence="1 2" id="KW-0694">RNA-binding</keyword>
<organism evidence="6 7">
    <name type="scientific">Lupinus luteus</name>
    <name type="common">European yellow lupine</name>
    <dbReference type="NCBI Taxonomy" id="3873"/>
    <lineage>
        <taxon>Eukaryota</taxon>
        <taxon>Viridiplantae</taxon>
        <taxon>Streptophyta</taxon>
        <taxon>Embryophyta</taxon>
        <taxon>Tracheophyta</taxon>
        <taxon>Spermatophyta</taxon>
        <taxon>Magnoliopsida</taxon>
        <taxon>eudicotyledons</taxon>
        <taxon>Gunneridae</taxon>
        <taxon>Pentapetalae</taxon>
        <taxon>rosids</taxon>
        <taxon>fabids</taxon>
        <taxon>Fabales</taxon>
        <taxon>Fabaceae</taxon>
        <taxon>Papilionoideae</taxon>
        <taxon>50 kb inversion clade</taxon>
        <taxon>genistoids sensu lato</taxon>
        <taxon>core genistoids</taxon>
        <taxon>Genisteae</taxon>
        <taxon>Lupinus</taxon>
    </lineage>
</organism>
<dbReference type="InterPro" id="IPR035979">
    <property type="entry name" value="RBD_domain_sf"/>
</dbReference>
<feature type="region of interest" description="Disordered" evidence="3">
    <location>
        <begin position="1"/>
        <end position="59"/>
    </location>
</feature>
<keyword evidence="7" id="KW-1185">Reference proteome</keyword>
<dbReference type="AlphaFoldDB" id="A0AAV1X827"/>
<evidence type="ECO:0000256" key="2">
    <source>
        <dbReference type="PROSITE-ProRule" id="PRU00176"/>
    </source>
</evidence>
<dbReference type="InterPro" id="IPR010442">
    <property type="entry name" value="PET_domain"/>
</dbReference>
<dbReference type="PROSITE" id="PS50102">
    <property type="entry name" value="RRM"/>
    <property type="match status" value="2"/>
</dbReference>
<dbReference type="InterPro" id="IPR000504">
    <property type="entry name" value="RRM_dom"/>
</dbReference>
<protein>
    <submittedName>
        <fullName evidence="6">Uncharacterized protein</fullName>
    </submittedName>
</protein>
<evidence type="ECO:0000259" key="4">
    <source>
        <dbReference type="PROSITE" id="PS50102"/>
    </source>
</evidence>
<reference evidence="6 7" key="1">
    <citation type="submission" date="2024-03" db="EMBL/GenBank/DDBJ databases">
        <authorList>
            <person name="Martinez-Hernandez J."/>
        </authorList>
    </citation>
    <scope>NUCLEOTIDE SEQUENCE [LARGE SCALE GENOMIC DNA]</scope>
</reference>
<dbReference type="Gene3D" id="3.30.70.330">
    <property type="match status" value="2"/>
</dbReference>
<feature type="domain" description="RRM" evidence="4">
    <location>
        <begin position="131"/>
        <end position="208"/>
    </location>
</feature>
<evidence type="ECO:0000313" key="7">
    <source>
        <dbReference type="Proteomes" id="UP001497480"/>
    </source>
</evidence>
<evidence type="ECO:0000259" key="5">
    <source>
        <dbReference type="PROSITE" id="PS51303"/>
    </source>
</evidence>
<evidence type="ECO:0000256" key="3">
    <source>
        <dbReference type="SAM" id="MobiDB-lite"/>
    </source>
</evidence>
<sequence length="505" mass="54080">MAKKRKLPPISTPSEQPPLKQNHEQQPQLDSDEEYEEIEVEEEVEELEQQQEDDEDDQNDVVQYKYDSNNQTVNLPSTSSTLADDDDDPIQNLLEHFGKDQLSTLLCAAAANHRDVADRIRNTANADPSHRKIFVHGLGWDTTAETLISAFRQYGEIEDCKAVADKITGKSKGYGFILFKTRSGARKALEQPQKKIGNRITSCQLASLGPVQQQPNNVAQASFNNTPAPSKSAAFVLPVGSEYTQRKIFVSNVGAELDPQRLLAFFSKFGEIEEGPLGLDKVTGKPKGFCLFVYKRIEGARKALEEPHKAFEGHVLHCQQAIDGPKPGKLQQQQAQTQRVPIAVGAPATTTPMQFQRSGNPGFVSSALAATPGHLMAPSGPVIGFNQGATAVPMQTMDPALGQALTALLTSHGAAGLGLNGLLGTLGSSAAVNPGVPSLGHGMHVGYNSQANVNPGTIGGYGNQVGFQGAYPNQQVGQGGSARGQQQQQQRGVGQYGSVAPFTGH</sequence>
<feature type="domain" description="RRM" evidence="4">
    <location>
        <begin position="246"/>
        <end position="335"/>
    </location>
</feature>
<proteinExistence type="predicted"/>
<accession>A0AAV1X827</accession>
<evidence type="ECO:0000256" key="1">
    <source>
        <dbReference type="ARBA" id="ARBA00022884"/>
    </source>
</evidence>
<dbReference type="PROSITE" id="PS51303">
    <property type="entry name" value="PET"/>
    <property type="match status" value="1"/>
</dbReference>
<comment type="caution">
    <text evidence="6">The sequence shown here is derived from an EMBL/GenBank/DDBJ whole genome shotgun (WGS) entry which is preliminary data.</text>
</comment>
<dbReference type="GO" id="GO:0003723">
    <property type="term" value="F:RNA binding"/>
    <property type="evidence" value="ECO:0007669"/>
    <property type="project" value="UniProtKB-UniRule"/>
</dbReference>
<feature type="domain" description="PET" evidence="5">
    <location>
        <begin position="1"/>
        <end position="71"/>
    </location>
</feature>
<feature type="compositionally biased region" description="Low complexity" evidence="3">
    <location>
        <begin position="483"/>
        <end position="498"/>
    </location>
</feature>